<organism evidence="1 2">
    <name type="scientific">Pedobacter cryoconitis</name>
    <dbReference type="NCBI Taxonomy" id="188932"/>
    <lineage>
        <taxon>Bacteria</taxon>
        <taxon>Pseudomonadati</taxon>
        <taxon>Bacteroidota</taxon>
        <taxon>Sphingobacteriia</taxon>
        <taxon>Sphingobacteriales</taxon>
        <taxon>Sphingobacteriaceae</taxon>
        <taxon>Pedobacter</taxon>
    </lineage>
</organism>
<evidence type="ECO:0000313" key="2">
    <source>
        <dbReference type="Proteomes" id="UP000537204"/>
    </source>
</evidence>
<proteinExistence type="predicted"/>
<comment type="caution">
    <text evidence="1">The sequence shown here is derived from an EMBL/GenBank/DDBJ whole genome shotgun (WGS) entry which is preliminary data.</text>
</comment>
<dbReference type="RefSeq" id="WP_183879772.1">
    <property type="nucleotide sequence ID" value="NZ_JACHCE010000001.1"/>
</dbReference>
<name>A0A7W9DXU5_9SPHI</name>
<protein>
    <submittedName>
        <fullName evidence="1">Uncharacterized protein</fullName>
    </submittedName>
</protein>
<dbReference type="Proteomes" id="UP000537204">
    <property type="component" value="Unassembled WGS sequence"/>
</dbReference>
<evidence type="ECO:0000313" key="1">
    <source>
        <dbReference type="EMBL" id="MBB5635288.1"/>
    </source>
</evidence>
<dbReference type="EMBL" id="JACHCE010000001">
    <property type="protein sequence ID" value="MBB5635288.1"/>
    <property type="molecule type" value="Genomic_DNA"/>
</dbReference>
<dbReference type="AlphaFoldDB" id="A0A7W9DXU5"/>
<reference evidence="1 2" key="1">
    <citation type="submission" date="2020-08" db="EMBL/GenBank/DDBJ databases">
        <title>Genomic Encyclopedia of Type Strains, Phase IV (KMG-V): Genome sequencing to study the core and pangenomes of soil and plant-associated prokaryotes.</title>
        <authorList>
            <person name="Whitman W."/>
        </authorList>
    </citation>
    <scope>NUCLEOTIDE SEQUENCE [LARGE SCALE GENOMIC DNA]</scope>
    <source>
        <strain evidence="1 2">S3M1</strain>
    </source>
</reference>
<accession>A0A7W9DXU5</accession>
<sequence>MMNLEAIEEFKRLFRAETGLDAEENAADFAGWLFLKRQTAIIEIIKDLNDRNQNQPATVKLLKSVMNRLLLG</sequence>
<gene>
    <name evidence="1" type="ORF">HDE68_001173</name>
</gene>